<comment type="pathway">
    <text evidence="1 9">Isoprenoid biosynthesis; isopentenyl diphosphate biosynthesis via DXP pathway; isopentenyl diphosphate from 1-deoxy-D-xylulose 5-phosphate: step 1/6.</text>
</comment>
<accession>A0A1R3T0E4</accession>
<feature type="binding site" evidence="9">
    <location>
        <position position="219"/>
    </location>
    <ligand>
        <name>1-deoxy-D-xylulose 5-phosphate</name>
        <dbReference type="ChEBI" id="CHEBI:57792"/>
    </ligand>
</feature>
<comment type="similarity">
    <text evidence="2 9">Belongs to the DXR family.</text>
</comment>
<gene>
    <name evidence="9 13" type="primary">dxr</name>
    <name evidence="13" type="ORF">PSM36_0704</name>
</gene>
<comment type="cofactor">
    <cofactor evidence="9">
        <name>Mg(2+)</name>
        <dbReference type="ChEBI" id="CHEBI:18420"/>
    </cofactor>
    <cofactor evidence="9">
        <name>Mn(2+)</name>
        <dbReference type="ChEBI" id="CHEBI:29035"/>
    </cofactor>
</comment>
<feature type="domain" description="1-deoxy-D-xylulose 5-phosphate reductoisomerase C-terminal" evidence="11">
    <location>
        <begin position="148"/>
        <end position="231"/>
    </location>
</feature>
<dbReference type="SUPFAM" id="SSF51735">
    <property type="entry name" value="NAD(P)-binding Rossmann-fold domains"/>
    <property type="match status" value="1"/>
</dbReference>
<feature type="binding site" evidence="9">
    <location>
        <position position="17"/>
    </location>
    <ligand>
        <name>NADPH</name>
        <dbReference type="ChEBI" id="CHEBI:57783"/>
    </ligand>
</feature>
<feature type="binding site" evidence="9">
    <location>
        <position position="14"/>
    </location>
    <ligand>
        <name>NADPH</name>
        <dbReference type="ChEBI" id="CHEBI:57783"/>
    </ligand>
</feature>
<feature type="binding site" evidence="9">
    <location>
        <position position="153"/>
    </location>
    <ligand>
        <name>1-deoxy-D-xylulose 5-phosphate</name>
        <dbReference type="ChEBI" id="CHEBI:57792"/>
    </ligand>
</feature>
<feature type="binding site" evidence="9">
    <location>
        <position position="223"/>
    </location>
    <ligand>
        <name>1-deoxy-D-xylulose 5-phosphate</name>
        <dbReference type="ChEBI" id="CHEBI:57792"/>
    </ligand>
</feature>
<keyword evidence="5 9" id="KW-0560">Oxidoreductase</keyword>
<dbReference type="PANTHER" id="PTHR30525:SF0">
    <property type="entry name" value="1-DEOXY-D-XYLULOSE 5-PHOSPHATE REDUCTOISOMERASE, CHLOROPLASTIC"/>
    <property type="match status" value="1"/>
</dbReference>
<dbReference type="PANTHER" id="PTHR30525">
    <property type="entry name" value="1-DEOXY-D-XYLULOSE 5-PHOSPHATE REDUCTOISOMERASE"/>
    <property type="match status" value="1"/>
</dbReference>
<dbReference type="EMBL" id="LT605205">
    <property type="protein sequence ID" value="SCD19532.1"/>
    <property type="molecule type" value="Genomic_DNA"/>
</dbReference>
<feature type="binding site" evidence="9">
    <location>
        <position position="154"/>
    </location>
    <ligand>
        <name>1-deoxy-D-xylulose 5-phosphate</name>
        <dbReference type="ChEBI" id="CHEBI:57792"/>
    </ligand>
</feature>
<sequence>MEDGKRNIAILGSTGSIGTQALEVISRHPDRFGAYALVANNRVELLIEQARIYLPEVVVIANESKYDQLKDALSDLPIKVWCGSKAIEQVVQDEPIDMVLTAMVGFSGLQPTINAIKAGKTIALANKETLVVAGELITSLALKHRTPILPVDSEHSAIFQCLNGEGDNRIEKILLTASGGPFRTFSKERLLYVTRKEALAHPNWSMGEKVTIDSSTLINKGLEVIEAKWLFGVEPSQIEVLIHPQSIIHSMVQFEDRSVIAQLGDPDMRMPIQYAFSYPVRLRSDIRPLDFLELSQLTFEAPDTDRFPGLLFAYEAIAAGGNMPCILNAANEVAVELFLQEKIGYMQMSHLIEKTMQKVSFVQSPSLSDYLQSDAEARVITREQIIEFTN</sequence>
<proteinExistence type="inferred from homology"/>
<keyword evidence="4 9" id="KW-0521">NADP</keyword>
<dbReference type="Gene3D" id="3.40.50.720">
    <property type="entry name" value="NAD(P)-binding Rossmann-like Domain"/>
    <property type="match status" value="1"/>
</dbReference>
<feature type="binding site" evidence="9">
    <location>
        <position position="214"/>
    </location>
    <ligand>
        <name>1-deoxy-D-xylulose 5-phosphate</name>
        <dbReference type="ChEBI" id="CHEBI:57792"/>
    </ligand>
</feature>
<dbReference type="STRING" id="1642647.PSM36_0704"/>
<feature type="binding site" evidence="9">
    <location>
        <position position="178"/>
    </location>
    <ligand>
        <name>1-deoxy-D-xylulose 5-phosphate</name>
        <dbReference type="ChEBI" id="CHEBI:57792"/>
    </ligand>
</feature>
<feature type="binding site" evidence="9">
    <location>
        <position position="16"/>
    </location>
    <ligand>
        <name>NADPH</name>
        <dbReference type="ChEBI" id="CHEBI:57783"/>
    </ligand>
</feature>
<evidence type="ECO:0000256" key="7">
    <source>
        <dbReference type="ARBA" id="ARBA00023229"/>
    </source>
</evidence>
<dbReference type="KEGG" id="psac:PSM36_0704"/>
<comment type="caution">
    <text evidence="9">Lacks conserved residue(s) required for the propagation of feature annotation.</text>
</comment>
<dbReference type="GO" id="GO:0070402">
    <property type="term" value="F:NADPH binding"/>
    <property type="evidence" value="ECO:0007669"/>
    <property type="project" value="InterPro"/>
</dbReference>
<dbReference type="InterPro" id="IPR036291">
    <property type="entry name" value="NAD(P)-bd_dom_sf"/>
</dbReference>
<evidence type="ECO:0000256" key="3">
    <source>
        <dbReference type="ARBA" id="ARBA00022723"/>
    </source>
</evidence>
<organism evidence="13 14">
    <name type="scientific">Proteiniphilum saccharofermentans</name>
    <dbReference type="NCBI Taxonomy" id="1642647"/>
    <lineage>
        <taxon>Bacteria</taxon>
        <taxon>Pseudomonadati</taxon>
        <taxon>Bacteroidota</taxon>
        <taxon>Bacteroidia</taxon>
        <taxon>Bacteroidales</taxon>
        <taxon>Dysgonomonadaceae</taxon>
        <taxon>Proteiniphilum</taxon>
    </lineage>
</organism>
<dbReference type="SUPFAM" id="SSF69055">
    <property type="entry name" value="1-deoxy-D-xylulose-5-phosphate reductoisomerase, C-terminal domain"/>
    <property type="match status" value="1"/>
</dbReference>
<evidence type="ECO:0000256" key="1">
    <source>
        <dbReference type="ARBA" id="ARBA00005094"/>
    </source>
</evidence>
<dbReference type="GO" id="GO:0030145">
    <property type="term" value="F:manganese ion binding"/>
    <property type="evidence" value="ECO:0007669"/>
    <property type="project" value="TreeGrafter"/>
</dbReference>
<dbReference type="Pfam" id="PF02670">
    <property type="entry name" value="DXP_reductoisom"/>
    <property type="match status" value="1"/>
</dbReference>
<name>A0A1R3T0E4_9BACT</name>
<dbReference type="SUPFAM" id="SSF55347">
    <property type="entry name" value="Glyceraldehyde-3-phosphate dehydrogenase-like, C-terminal domain"/>
    <property type="match status" value="1"/>
</dbReference>
<evidence type="ECO:0000256" key="4">
    <source>
        <dbReference type="ARBA" id="ARBA00022857"/>
    </source>
</evidence>
<dbReference type="AlphaFoldDB" id="A0A1R3T0E4"/>
<evidence type="ECO:0000313" key="14">
    <source>
        <dbReference type="Proteomes" id="UP000187464"/>
    </source>
</evidence>
<dbReference type="GO" id="GO:0016853">
    <property type="term" value="F:isomerase activity"/>
    <property type="evidence" value="ECO:0007669"/>
    <property type="project" value="UniProtKB-KW"/>
</dbReference>
<evidence type="ECO:0000313" key="13">
    <source>
        <dbReference type="EMBL" id="SCD19532.1"/>
    </source>
</evidence>
<feature type="binding site" evidence="9">
    <location>
        <position position="223"/>
    </location>
    <ligand>
        <name>Mn(2+)</name>
        <dbReference type="ChEBI" id="CHEBI:29035"/>
    </ligand>
</feature>
<dbReference type="Pfam" id="PF08436">
    <property type="entry name" value="DXP_redisom_C"/>
    <property type="match status" value="1"/>
</dbReference>
<feature type="binding site" evidence="9">
    <location>
        <position position="220"/>
    </location>
    <ligand>
        <name>1-deoxy-D-xylulose 5-phosphate</name>
        <dbReference type="ChEBI" id="CHEBI:57792"/>
    </ligand>
</feature>
<dbReference type="FunFam" id="3.40.50.720:FF:000045">
    <property type="entry name" value="1-deoxy-D-xylulose 5-phosphate reductoisomerase"/>
    <property type="match status" value="1"/>
</dbReference>
<evidence type="ECO:0000256" key="8">
    <source>
        <dbReference type="ARBA" id="ARBA00048543"/>
    </source>
</evidence>
<dbReference type="InterPro" id="IPR003821">
    <property type="entry name" value="DXP_reductoisomerase"/>
</dbReference>
<feature type="binding site" evidence="9">
    <location>
        <position position="152"/>
    </location>
    <ligand>
        <name>Mn(2+)</name>
        <dbReference type="ChEBI" id="CHEBI:29035"/>
    </ligand>
</feature>
<dbReference type="InterPro" id="IPR013512">
    <property type="entry name" value="DXP_reductoisomerase_N"/>
</dbReference>
<keyword evidence="13" id="KW-0413">Isomerase</keyword>
<evidence type="ECO:0000256" key="5">
    <source>
        <dbReference type="ARBA" id="ARBA00023002"/>
    </source>
</evidence>
<comment type="catalytic activity">
    <reaction evidence="8">
        <text>2-C-methyl-D-erythritol 4-phosphate + NADP(+) = 1-deoxy-D-xylulose 5-phosphate + NADPH + H(+)</text>
        <dbReference type="Rhea" id="RHEA:13717"/>
        <dbReference type="ChEBI" id="CHEBI:15378"/>
        <dbReference type="ChEBI" id="CHEBI:57783"/>
        <dbReference type="ChEBI" id="CHEBI:57792"/>
        <dbReference type="ChEBI" id="CHEBI:58262"/>
        <dbReference type="ChEBI" id="CHEBI:58349"/>
        <dbReference type="EC" id="1.1.1.267"/>
    </reaction>
    <physiologicalReaction direction="right-to-left" evidence="8">
        <dbReference type="Rhea" id="RHEA:13719"/>
    </physiologicalReaction>
</comment>
<feature type="binding site" evidence="9">
    <location>
        <position position="201"/>
    </location>
    <ligand>
        <name>1-deoxy-D-xylulose 5-phosphate</name>
        <dbReference type="ChEBI" id="CHEBI:57792"/>
    </ligand>
</feature>
<evidence type="ECO:0000259" key="10">
    <source>
        <dbReference type="Pfam" id="PF02670"/>
    </source>
</evidence>
<feature type="binding site" evidence="9">
    <location>
        <position position="128"/>
    </location>
    <ligand>
        <name>NADPH</name>
        <dbReference type="ChEBI" id="CHEBI:57783"/>
    </ligand>
</feature>
<feature type="binding site" evidence="9">
    <location>
        <position position="127"/>
    </location>
    <ligand>
        <name>1-deoxy-D-xylulose 5-phosphate</name>
        <dbReference type="ChEBI" id="CHEBI:57792"/>
    </ligand>
</feature>
<evidence type="ECO:0000256" key="6">
    <source>
        <dbReference type="ARBA" id="ARBA00023211"/>
    </source>
</evidence>
<dbReference type="InterPro" id="IPR026877">
    <property type="entry name" value="DXPR_C"/>
</dbReference>
<feature type="binding site" evidence="9">
    <location>
        <position position="154"/>
    </location>
    <ligand>
        <name>Mn(2+)</name>
        <dbReference type="ChEBI" id="CHEBI:29035"/>
    </ligand>
</feature>
<dbReference type="HAMAP" id="MF_00183">
    <property type="entry name" value="DXP_reductoisom"/>
    <property type="match status" value="1"/>
</dbReference>
<feature type="domain" description="DXP reductoisomerase C-terminal" evidence="12">
    <location>
        <begin position="263"/>
        <end position="378"/>
    </location>
</feature>
<evidence type="ECO:0000259" key="11">
    <source>
        <dbReference type="Pfam" id="PF08436"/>
    </source>
</evidence>
<reference evidence="14" key="1">
    <citation type="submission" date="2016-08" db="EMBL/GenBank/DDBJ databases">
        <authorList>
            <person name="Wibberg D."/>
        </authorList>
    </citation>
    <scope>NUCLEOTIDE SEQUENCE [LARGE SCALE GENOMIC DNA]</scope>
</reference>
<dbReference type="GO" id="GO:0030604">
    <property type="term" value="F:1-deoxy-D-xylulose-5-phosphate reductoisomerase activity"/>
    <property type="evidence" value="ECO:0007669"/>
    <property type="project" value="UniProtKB-UniRule"/>
</dbReference>
<protein>
    <recommendedName>
        <fullName evidence="9">1-deoxy-D-xylulose 5-phosphate reductoisomerase</fullName>
        <shortName evidence="9">DXP reductoisomerase</shortName>
        <ecNumber evidence="9">1.1.1.267</ecNumber>
    </recommendedName>
    <alternativeName>
        <fullName evidence="9">1-deoxyxylulose-5-phosphate reductoisomerase</fullName>
    </alternativeName>
    <alternativeName>
        <fullName evidence="9">2-C-methyl-D-erythritol 4-phosphate synthase</fullName>
    </alternativeName>
</protein>
<dbReference type="Gene3D" id="1.10.1740.10">
    <property type="match status" value="1"/>
</dbReference>
<feature type="binding site" evidence="9">
    <location>
        <position position="15"/>
    </location>
    <ligand>
        <name>NADPH</name>
        <dbReference type="ChEBI" id="CHEBI:57783"/>
    </ligand>
</feature>
<evidence type="ECO:0000256" key="2">
    <source>
        <dbReference type="ARBA" id="ARBA00006825"/>
    </source>
</evidence>
<evidence type="ECO:0000259" key="12">
    <source>
        <dbReference type="Pfam" id="PF13288"/>
    </source>
</evidence>
<keyword evidence="9" id="KW-0460">Magnesium</keyword>
<feature type="domain" description="1-deoxy-D-xylulose 5-phosphate reductoisomerase N-terminal" evidence="10">
    <location>
        <begin position="8"/>
        <end position="134"/>
    </location>
</feature>
<dbReference type="Proteomes" id="UP000187464">
    <property type="component" value="Chromosome I"/>
</dbReference>
<keyword evidence="6 9" id="KW-0464">Manganese</keyword>
<dbReference type="UniPathway" id="UPA00056">
    <property type="reaction ID" value="UER00092"/>
</dbReference>
<dbReference type="InterPro" id="IPR036169">
    <property type="entry name" value="DXPR_C_sf"/>
</dbReference>
<keyword evidence="3 9" id="KW-0479">Metal-binding</keyword>
<dbReference type="GO" id="GO:0051484">
    <property type="term" value="P:isopentenyl diphosphate biosynthetic process, methylerythritol 4-phosphate pathway involved in terpenoid biosynthetic process"/>
    <property type="evidence" value="ECO:0007669"/>
    <property type="project" value="UniProtKB-ARBA"/>
</dbReference>
<comment type="function">
    <text evidence="9">Catalyzes the NADPH-dependent rearrangement and reduction of 1-deoxy-D-xylulose-5-phosphate (DXP) to 2-C-methyl-D-erythritol 4-phosphate (MEP).</text>
</comment>
<evidence type="ECO:0000256" key="9">
    <source>
        <dbReference type="HAMAP-Rule" id="MF_00183"/>
    </source>
</evidence>
<keyword evidence="14" id="KW-1185">Reference proteome</keyword>
<feature type="binding site" evidence="9">
    <location>
        <position position="126"/>
    </location>
    <ligand>
        <name>NADPH</name>
        <dbReference type="ChEBI" id="CHEBI:57783"/>
    </ligand>
</feature>
<dbReference type="InterPro" id="IPR013644">
    <property type="entry name" value="DXP_reductoisomerase_C"/>
</dbReference>
<dbReference type="Pfam" id="PF13288">
    <property type="entry name" value="DXPR_C"/>
    <property type="match status" value="1"/>
</dbReference>
<dbReference type="NCBIfam" id="TIGR00243">
    <property type="entry name" value="Dxr"/>
    <property type="match status" value="1"/>
</dbReference>
<keyword evidence="7 9" id="KW-0414">Isoprene biosynthesis</keyword>
<dbReference type="NCBIfam" id="NF009114">
    <property type="entry name" value="PRK12464.1"/>
    <property type="match status" value="1"/>
</dbReference>
<feature type="binding site" evidence="9">
    <location>
        <position position="207"/>
    </location>
    <ligand>
        <name>NADPH</name>
        <dbReference type="ChEBI" id="CHEBI:57783"/>
    </ligand>
</feature>
<dbReference type="RefSeq" id="WP_076928886.1">
    <property type="nucleotide sequence ID" value="NZ_LT605205.1"/>
</dbReference>
<dbReference type="PIRSF" id="PIRSF006205">
    <property type="entry name" value="Dxp_reductismrs"/>
    <property type="match status" value="1"/>
</dbReference>
<dbReference type="EC" id="1.1.1.267" evidence="9"/>